<name>X1DBK8_9ZZZZ</name>
<organism evidence="1">
    <name type="scientific">marine sediment metagenome</name>
    <dbReference type="NCBI Taxonomy" id="412755"/>
    <lineage>
        <taxon>unclassified sequences</taxon>
        <taxon>metagenomes</taxon>
        <taxon>ecological metagenomes</taxon>
    </lineage>
</organism>
<protein>
    <submittedName>
        <fullName evidence="1">Uncharacterized protein</fullName>
    </submittedName>
</protein>
<accession>X1DBK8</accession>
<proteinExistence type="predicted"/>
<dbReference type="AlphaFoldDB" id="X1DBK8"/>
<dbReference type="EMBL" id="BART01024862">
    <property type="protein sequence ID" value="GAG93816.1"/>
    <property type="molecule type" value="Genomic_DNA"/>
</dbReference>
<reference evidence="1" key="1">
    <citation type="journal article" date="2014" name="Front. Microbiol.">
        <title>High frequency of phylogenetically diverse reductive dehalogenase-homologous genes in deep subseafloor sedimentary metagenomes.</title>
        <authorList>
            <person name="Kawai M."/>
            <person name="Futagami T."/>
            <person name="Toyoda A."/>
            <person name="Takaki Y."/>
            <person name="Nishi S."/>
            <person name="Hori S."/>
            <person name="Arai W."/>
            <person name="Tsubouchi T."/>
            <person name="Morono Y."/>
            <person name="Uchiyama I."/>
            <person name="Ito T."/>
            <person name="Fujiyama A."/>
            <person name="Inagaki F."/>
            <person name="Takami H."/>
        </authorList>
    </citation>
    <scope>NUCLEOTIDE SEQUENCE</scope>
    <source>
        <strain evidence="1">Expedition CK06-06</strain>
    </source>
</reference>
<sequence length="75" mass="8759">MEIKALTDELEDIEDFELFEIHPECRYAVVVKEKLPDEIVIKLNEMLKQWLLDGDKFLIVNGDIALVRLNGTEEK</sequence>
<evidence type="ECO:0000313" key="1">
    <source>
        <dbReference type="EMBL" id="GAG93816.1"/>
    </source>
</evidence>
<gene>
    <name evidence="1" type="ORF">S01H4_44771</name>
</gene>
<comment type="caution">
    <text evidence="1">The sequence shown here is derived from an EMBL/GenBank/DDBJ whole genome shotgun (WGS) entry which is preliminary data.</text>
</comment>